<evidence type="ECO:0000256" key="1">
    <source>
        <dbReference type="SAM" id="SignalP"/>
    </source>
</evidence>
<feature type="signal peptide" evidence="1">
    <location>
        <begin position="1"/>
        <end position="20"/>
    </location>
</feature>
<name>A0A9Q1C5E0_HOLLE</name>
<feature type="chain" id="PRO_5040460892" description="Secreted protein" evidence="1">
    <location>
        <begin position="21"/>
        <end position="91"/>
    </location>
</feature>
<dbReference type="EMBL" id="JAIZAY010000007">
    <property type="protein sequence ID" value="KAJ8038226.1"/>
    <property type="molecule type" value="Genomic_DNA"/>
</dbReference>
<accession>A0A9Q1C5E0</accession>
<evidence type="ECO:0000313" key="2">
    <source>
        <dbReference type="EMBL" id="KAJ8038226.1"/>
    </source>
</evidence>
<gene>
    <name evidence="2" type="ORF">HOLleu_15579</name>
</gene>
<protein>
    <recommendedName>
        <fullName evidence="4">Secreted protein</fullName>
    </recommendedName>
</protein>
<sequence length="91" mass="10566">MILKTIALFLLSLNLSKVLLYLEFKNISIGIRCMNHFSPLTALRRKAKRLCYPLPLIYCVRLITKTPLYCYCYLTCLLRSTRLTMVPFSTG</sequence>
<keyword evidence="3" id="KW-1185">Reference proteome</keyword>
<evidence type="ECO:0008006" key="4">
    <source>
        <dbReference type="Google" id="ProtNLM"/>
    </source>
</evidence>
<comment type="caution">
    <text evidence="2">The sequence shown here is derived from an EMBL/GenBank/DDBJ whole genome shotgun (WGS) entry which is preliminary data.</text>
</comment>
<keyword evidence="1" id="KW-0732">Signal</keyword>
<organism evidence="2 3">
    <name type="scientific">Holothuria leucospilota</name>
    <name type="common">Black long sea cucumber</name>
    <name type="synonym">Mertensiothuria leucospilota</name>
    <dbReference type="NCBI Taxonomy" id="206669"/>
    <lineage>
        <taxon>Eukaryota</taxon>
        <taxon>Metazoa</taxon>
        <taxon>Echinodermata</taxon>
        <taxon>Eleutherozoa</taxon>
        <taxon>Echinozoa</taxon>
        <taxon>Holothuroidea</taxon>
        <taxon>Aspidochirotacea</taxon>
        <taxon>Aspidochirotida</taxon>
        <taxon>Holothuriidae</taxon>
        <taxon>Holothuria</taxon>
    </lineage>
</organism>
<dbReference type="Proteomes" id="UP001152320">
    <property type="component" value="Chromosome 7"/>
</dbReference>
<evidence type="ECO:0000313" key="3">
    <source>
        <dbReference type="Proteomes" id="UP001152320"/>
    </source>
</evidence>
<reference evidence="2" key="1">
    <citation type="submission" date="2021-10" db="EMBL/GenBank/DDBJ databases">
        <title>Tropical sea cucumber genome reveals ecological adaptation and Cuvierian tubules defense mechanism.</title>
        <authorList>
            <person name="Chen T."/>
        </authorList>
    </citation>
    <scope>NUCLEOTIDE SEQUENCE</scope>
    <source>
        <strain evidence="2">Nanhai2018</strain>
        <tissue evidence="2">Muscle</tissue>
    </source>
</reference>
<proteinExistence type="predicted"/>
<dbReference type="AlphaFoldDB" id="A0A9Q1C5E0"/>